<gene>
    <name evidence="4" type="ORF">D3230_07990</name>
</gene>
<dbReference type="InterPro" id="IPR051534">
    <property type="entry name" value="CBASS_pafABC_assoc_protein"/>
</dbReference>
<accession>A0ABS1SFB0</accession>
<comment type="caution">
    <text evidence="4">The sequence shown here is derived from an EMBL/GenBank/DDBJ whole genome shotgun (WGS) entry which is preliminary data.</text>
</comment>
<dbReference type="Pfam" id="PF25583">
    <property type="entry name" value="WCX"/>
    <property type="match status" value="1"/>
</dbReference>
<dbReference type="RefSeq" id="WP_202344524.1">
    <property type="nucleotide sequence ID" value="NZ_BAAAPI010000015.1"/>
</dbReference>
<feature type="region of interest" description="Disordered" evidence="1">
    <location>
        <begin position="336"/>
        <end position="366"/>
    </location>
</feature>
<dbReference type="EMBL" id="QYAC01000004">
    <property type="protein sequence ID" value="MBL3679238.1"/>
    <property type="molecule type" value="Genomic_DNA"/>
</dbReference>
<organism evidence="4 5">
    <name type="scientific">Leucobacter chromiireducens subsp. solipictus</name>
    <dbReference type="NCBI Taxonomy" id="398235"/>
    <lineage>
        <taxon>Bacteria</taxon>
        <taxon>Bacillati</taxon>
        <taxon>Actinomycetota</taxon>
        <taxon>Actinomycetes</taxon>
        <taxon>Micrococcales</taxon>
        <taxon>Microbacteriaceae</taxon>
        <taxon>Leucobacter</taxon>
    </lineage>
</organism>
<dbReference type="InterPro" id="IPR026881">
    <property type="entry name" value="WYL_dom"/>
</dbReference>
<dbReference type="Pfam" id="PF13280">
    <property type="entry name" value="WYL"/>
    <property type="match status" value="1"/>
</dbReference>
<evidence type="ECO:0000256" key="1">
    <source>
        <dbReference type="SAM" id="MobiDB-lite"/>
    </source>
</evidence>
<dbReference type="InterPro" id="IPR057727">
    <property type="entry name" value="WCX_dom"/>
</dbReference>
<dbReference type="PANTHER" id="PTHR34580:SF3">
    <property type="entry name" value="PROTEIN PAFB"/>
    <property type="match status" value="1"/>
</dbReference>
<evidence type="ECO:0000313" key="4">
    <source>
        <dbReference type="EMBL" id="MBL3679238.1"/>
    </source>
</evidence>
<feature type="compositionally biased region" description="Low complexity" evidence="1">
    <location>
        <begin position="336"/>
        <end position="349"/>
    </location>
</feature>
<dbReference type="PANTHER" id="PTHR34580">
    <property type="match status" value="1"/>
</dbReference>
<reference evidence="4 5" key="1">
    <citation type="submission" date="2018-09" db="EMBL/GenBank/DDBJ databases">
        <title>Comparative genomics of Leucobacter spp.</title>
        <authorList>
            <person name="Reis A.C."/>
            <person name="Kolvenbach B.A."/>
            <person name="Corvini P.F.X."/>
            <person name="Nunes O.C."/>
        </authorList>
    </citation>
    <scope>NUCLEOTIDE SEQUENCE [LARGE SCALE GENOMIC DNA]</scope>
    <source>
        <strain evidence="4 5">TAN 31504</strain>
    </source>
</reference>
<keyword evidence="5" id="KW-1185">Reference proteome</keyword>
<feature type="domain" description="WYL" evidence="2">
    <location>
        <begin position="159"/>
        <end position="221"/>
    </location>
</feature>
<dbReference type="Proteomes" id="UP001645859">
    <property type="component" value="Unassembled WGS sequence"/>
</dbReference>
<evidence type="ECO:0000259" key="2">
    <source>
        <dbReference type="Pfam" id="PF13280"/>
    </source>
</evidence>
<name>A0ABS1SFB0_9MICO</name>
<dbReference type="PROSITE" id="PS52050">
    <property type="entry name" value="WYL"/>
    <property type="match status" value="1"/>
</dbReference>
<sequence>MAGRSTVPSEQRVFSLVLALVVSPEGLTKRELLSSVYGYAGRDQRGAGMAALERQFERDKEQLRSLGIQIETRDSPLEPGNNQLTRYRISKERLEFPRELRFSERELVLLRLAALAWQEGSLSAESRRAAMKLEALGAGLDVQHLGVAPRLGTLEPAAAPLQDAITQGRIVRFDYTLPGRDAPLERRVAPLRLHRADGRWHLLSWDLDREADRVFLLARIDGPVTLEKQEFDPELRARVPAAEAELAALREQQRATVRVRRGSIAEARLAPRARTHAEADPALDPELTLELSLGMLDPHLLAAELLSFGADVAVVAPPALRELVTTGLRRIAATHGAETHAATAPTAPGSDPATGPGDRSVDTGEV</sequence>
<proteinExistence type="predicted"/>
<feature type="domain" description="WCX" evidence="3">
    <location>
        <begin position="253"/>
        <end position="332"/>
    </location>
</feature>
<evidence type="ECO:0000259" key="3">
    <source>
        <dbReference type="Pfam" id="PF25583"/>
    </source>
</evidence>
<protein>
    <submittedName>
        <fullName evidence="4">WYL domain-containing protein</fullName>
    </submittedName>
</protein>
<evidence type="ECO:0000313" key="5">
    <source>
        <dbReference type="Proteomes" id="UP001645859"/>
    </source>
</evidence>